<dbReference type="Pfam" id="PF02518">
    <property type="entry name" value="HATPase_c"/>
    <property type="match status" value="1"/>
</dbReference>
<comment type="catalytic activity">
    <reaction evidence="1">
        <text>ATP + protein L-histidine = ADP + protein N-phospho-L-histidine.</text>
        <dbReference type="EC" id="2.7.13.3"/>
    </reaction>
</comment>
<protein>
    <recommendedName>
        <fullName evidence="3">histidine kinase</fullName>
        <ecNumber evidence="3">2.7.13.3</ecNumber>
    </recommendedName>
</protein>
<evidence type="ECO:0000256" key="12">
    <source>
        <dbReference type="PROSITE-ProRule" id="PRU00110"/>
    </source>
</evidence>
<dbReference type="InterPro" id="IPR036641">
    <property type="entry name" value="HPT_dom_sf"/>
</dbReference>
<feature type="modified residue" description="4-aspartylphosphate" evidence="13">
    <location>
        <position position="516"/>
    </location>
</feature>
<comment type="subcellular location">
    <subcellularLocation>
        <location evidence="2">Cell membrane</location>
        <topology evidence="2">Multi-pass membrane protein</topology>
    </subcellularLocation>
</comment>
<evidence type="ECO:0000256" key="5">
    <source>
        <dbReference type="ARBA" id="ARBA00022553"/>
    </source>
</evidence>
<keyword evidence="7" id="KW-0547">Nucleotide-binding</keyword>
<keyword evidence="4" id="KW-1003">Cell membrane</keyword>
<feature type="region of interest" description="Disordered" evidence="14">
    <location>
        <begin position="592"/>
        <end position="612"/>
    </location>
</feature>
<keyword evidence="8" id="KW-0067">ATP-binding</keyword>
<proteinExistence type="predicted"/>
<dbReference type="Proteomes" id="UP000614714">
    <property type="component" value="Unassembled WGS sequence"/>
</dbReference>
<evidence type="ECO:0000313" key="19">
    <source>
        <dbReference type="Proteomes" id="UP000614714"/>
    </source>
</evidence>
<reference evidence="18 19" key="1">
    <citation type="submission" date="2020-12" db="EMBL/GenBank/DDBJ databases">
        <title>Geomonas sp. Red421, isolated from paddy soil.</title>
        <authorList>
            <person name="Xu Z."/>
            <person name="Zhang Z."/>
            <person name="Masuda Y."/>
            <person name="Itoh H."/>
            <person name="Senoo K."/>
        </authorList>
    </citation>
    <scope>NUCLEOTIDE SEQUENCE [LARGE SCALE GENOMIC DNA]</scope>
    <source>
        <strain evidence="18 19">Red421</strain>
    </source>
</reference>
<dbReference type="Gene3D" id="3.30.565.10">
    <property type="entry name" value="Histidine kinase-like ATPase, C-terminal domain"/>
    <property type="match status" value="1"/>
</dbReference>
<dbReference type="Pfam" id="PF00072">
    <property type="entry name" value="Response_reg"/>
    <property type="match status" value="1"/>
</dbReference>
<evidence type="ECO:0000256" key="2">
    <source>
        <dbReference type="ARBA" id="ARBA00004651"/>
    </source>
</evidence>
<dbReference type="Gene3D" id="1.10.287.130">
    <property type="match status" value="1"/>
</dbReference>
<dbReference type="InterPro" id="IPR004358">
    <property type="entry name" value="Sig_transdc_His_kin-like_C"/>
</dbReference>
<evidence type="ECO:0000256" key="11">
    <source>
        <dbReference type="ARBA" id="ARBA00023136"/>
    </source>
</evidence>
<accession>A0ABS0YHW0</accession>
<evidence type="ECO:0000256" key="9">
    <source>
        <dbReference type="ARBA" id="ARBA00022989"/>
    </source>
</evidence>
<feature type="domain" description="HPt" evidence="17">
    <location>
        <begin position="627"/>
        <end position="720"/>
    </location>
</feature>
<evidence type="ECO:0000256" key="10">
    <source>
        <dbReference type="ARBA" id="ARBA00023012"/>
    </source>
</evidence>
<organism evidence="18 19">
    <name type="scientific">Geomonas anaerohicana</name>
    <dbReference type="NCBI Taxonomy" id="2798583"/>
    <lineage>
        <taxon>Bacteria</taxon>
        <taxon>Pseudomonadati</taxon>
        <taxon>Thermodesulfobacteriota</taxon>
        <taxon>Desulfuromonadia</taxon>
        <taxon>Geobacterales</taxon>
        <taxon>Geobacteraceae</taxon>
        <taxon>Geomonas</taxon>
    </lineage>
</organism>
<feature type="domain" description="Response regulatory" evidence="16">
    <location>
        <begin position="466"/>
        <end position="585"/>
    </location>
</feature>
<dbReference type="Gene3D" id="3.40.50.2300">
    <property type="match status" value="1"/>
</dbReference>
<keyword evidence="5 13" id="KW-0597">Phosphoprotein</keyword>
<dbReference type="PROSITE" id="PS50109">
    <property type="entry name" value="HIS_KIN"/>
    <property type="match status" value="1"/>
</dbReference>
<dbReference type="InterPro" id="IPR005467">
    <property type="entry name" value="His_kinase_dom"/>
</dbReference>
<dbReference type="CDD" id="cd16922">
    <property type="entry name" value="HATPase_EvgS-ArcB-TorS-like"/>
    <property type="match status" value="1"/>
</dbReference>
<dbReference type="InterPro" id="IPR008207">
    <property type="entry name" value="Sig_transdc_His_kin_Hpt_dom"/>
</dbReference>
<keyword evidence="6" id="KW-0812">Transmembrane</keyword>
<comment type="caution">
    <text evidence="18">The sequence shown here is derived from an EMBL/GenBank/DDBJ whole genome shotgun (WGS) entry which is preliminary data.</text>
</comment>
<dbReference type="PANTHER" id="PTHR45339">
    <property type="entry name" value="HYBRID SIGNAL TRANSDUCTION HISTIDINE KINASE J"/>
    <property type="match status" value="1"/>
</dbReference>
<dbReference type="EC" id="2.7.13.3" evidence="3"/>
<dbReference type="CDD" id="cd00088">
    <property type="entry name" value="HPT"/>
    <property type="match status" value="1"/>
</dbReference>
<dbReference type="SMART" id="SM00387">
    <property type="entry name" value="HATPase_c"/>
    <property type="match status" value="1"/>
</dbReference>
<evidence type="ECO:0000259" key="16">
    <source>
        <dbReference type="PROSITE" id="PS50110"/>
    </source>
</evidence>
<evidence type="ECO:0000256" key="7">
    <source>
        <dbReference type="ARBA" id="ARBA00022741"/>
    </source>
</evidence>
<dbReference type="InterPro" id="IPR001789">
    <property type="entry name" value="Sig_transdc_resp-reg_receiver"/>
</dbReference>
<dbReference type="InterPro" id="IPR036097">
    <property type="entry name" value="HisK_dim/P_sf"/>
</dbReference>
<evidence type="ECO:0000256" key="3">
    <source>
        <dbReference type="ARBA" id="ARBA00012438"/>
    </source>
</evidence>
<dbReference type="PANTHER" id="PTHR45339:SF1">
    <property type="entry name" value="HYBRID SIGNAL TRANSDUCTION HISTIDINE KINASE J"/>
    <property type="match status" value="1"/>
</dbReference>
<dbReference type="CDD" id="cd17546">
    <property type="entry name" value="REC_hyHK_CKI1_RcsC-like"/>
    <property type="match status" value="1"/>
</dbReference>
<dbReference type="SUPFAM" id="SSF52172">
    <property type="entry name" value="CheY-like"/>
    <property type="match status" value="1"/>
</dbReference>
<dbReference type="InterPro" id="IPR011006">
    <property type="entry name" value="CheY-like_superfamily"/>
</dbReference>
<keyword evidence="11" id="KW-0472">Membrane</keyword>
<evidence type="ECO:0000256" key="6">
    <source>
        <dbReference type="ARBA" id="ARBA00022692"/>
    </source>
</evidence>
<dbReference type="SMART" id="SM00388">
    <property type="entry name" value="HisKA"/>
    <property type="match status" value="1"/>
</dbReference>
<gene>
    <name evidence="18" type="ORF">JFN91_16805</name>
</gene>
<dbReference type="SUPFAM" id="SSF55874">
    <property type="entry name" value="ATPase domain of HSP90 chaperone/DNA topoisomerase II/histidine kinase"/>
    <property type="match status" value="1"/>
</dbReference>
<dbReference type="SUPFAM" id="SSF47384">
    <property type="entry name" value="Homodimeric domain of signal transducing histidine kinase"/>
    <property type="match status" value="1"/>
</dbReference>
<keyword evidence="10" id="KW-0902">Two-component regulatory system</keyword>
<keyword evidence="9" id="KW-1133">Transmembrane helix</keyword>
<keyword evidence="19" id="KW-1185">Reference proteome</keyword>
<feature type="domain" description="Histidine kinase" evidence="15">
    <location>
        <begin position="222"/>
        <end position="443"/>
    </location>
</feature>
<dbReference type="EMBL" id="JAEMHL010000010">
    <property type="protein sequence ID" value="MBJ6751880.1"/>
    <property type="molecule type" value="Genomic_DNA"/>
</dbReference>
<dbReference type="InterPro" id="IPR036890">
    <property type="entry name" value="HATPase_C_sf"/>
</dbReference>
<dbReference type="Gene3D" id="1.20.120.160">
    <property type="entry name" value="HPT domain"/>
    <property type="match status" value="1"/>
</dbReference>
<dbReference type="CDD" id="cd00082">
    <property type="entry name" value="HisKA"/>
    <property type="match status" value="1"/>
</dbReference>
<dbReference type="SUPFAM" id="SSF47226">
    <property type="entry name" value="Histidine-containing phosphotransfer domain, HPT domain"/>
    <property type="match status" value="1"/>
</dbReference>
<dbReference type="Pfam" id="PF00512">
    <property type="entry name" value="HisKA"/>
    <property type="match status" value="1"/>
</dbReference>
<evidence type="ECO:0000256" key="13">
    <source>
        <dbReference type="PROSITE-ProRule" id="PRU00169"/>
    </source>
</evidence>
<feature type="modified residue" description="Phosphohistidine" evidence="12">
    <location>
        <position position="666"/>
    </location>
</feature>
<dbReference type="PROSITE" id="PS50894">
    <property type="entry name" value="HPT"/>
    <property type="match status" value="1"/>
</dbReference>
<evidence type="ECO:0000259" key="17">
    <source>
        <dbReference type="PROSITE" id="PS50894"/>
    </source>
</evidence>
<dbReference type="PROSITE" id="PS50110">
    <property type="entry name" value="RESPONSE_REGULATORY"/>
    <property type="match status" value="1"/>
</dbReference>
<dbReference type="RefSeq" id="WP_199390352.1">
    <property type="nucleotide sequence ID" value="NZ_JAEMHL010000010.1"/>
</dbReference>
<evidence type="ECO:0000256" key="14">
    <source>
        <dbReference type="SAM" id="MobiDB-lite"/>
    </source>
</evidence>
<evidence type="ECO:0000313" key="18">
    <source>
        <dbReference type="EMBL" id="MBJ6751880.1"/>
    </source>
</evidence>
<evidence type="ECO:0000256" key="4">
    <source>
        <dbReference type="ARBA" id="ARBA00022475"/>
    </source>
</evidence>
<evidence type="ECO:0000256" key="8">
    <source>
        <dbReference type="ARBA" id="ARBA00022840"/>
    </source>
</evidence>
<sequence>MPPDDPRDLQIHKLQERVSFLEESNLNYLKTLDVLTACSDFQSDIYRVKESSFVIKAVFGQLRRLIPFATLAMFGIDEDSSFDVTVCEPEPARSAVRKEVEARVQDGTFAWALNQNHPVVVPTISGAETLVLHVLATNSRIRGMFVGIMPGNHLNTEVSTLNALSSILINTAYAVENSELYEMLQEHMQNLELKVQQRTTELEHALVQAEAATAAKSIFLANMSHEIRTPMNGVIGLARLLMDTHLDQVQQDYLGSLSDCAESLLTIINEILDISKVEAGMITLERIVFDLHRFLTRSLQPFILRGQEKGVQVELEMGQGLPQLIEGDQVRIGQVLGNLVGNALKFTHKGTITVSCRLLEHTAGGVLLKFAVADTGIGISPQALDVIFEKFSQADSSTTRLYGGTGLGLSISRSLVELMGGSLGVESRLGEGSVFSFTLQARLPLPGEMPAEDGEEPGITPLSPLRILLVDDVAINQLISLKLIAKTGNHQVDCAANGEEALEQWGQWPYDLIFMDVQMPVMDGLEATRIIRCREKGTGQRVHICAMTANAMKEDVEVCRQAGMDSHISKPVREKELNAVIRKISSEVARDGLQPPGVTAMAPPPPQETGAEPDFDLGDLLARLGGDEALVGFFVTKFVEAVTEHLRLMQEALQQGDHQTCYFKAHTIAGTAANMGATRVRTIAAQMEKMAKAGEMSPLPDLFERLQEAFAAFVAVAAPSQQKDATKMEA</sequence>
<dbReference type="InterPro" id="IPR003661">
    <property type="entry name" value="HisK_dim/P_dom"/>
</dbReference>
<dbReference type="SMART" id="SM00448">
    <property type="entry name" value="REC"/>
    <property type="match status" value="1"/>
</dbReference>
<dbReference type="Pfam" id="PF01627">
    <property type="entry name" value="Hpt"/>
    <property type="match status" value="1"/>
</dbReference>
<evidence type="ECO:0000256" key="1">
    <source>
        <dbReference type="ARBA" id="ARBA00000085"/>
    </source>
</evidence>
<dbReference type="PRINTS" id="PR00344">
    <property type="entry name" value="BCTRLSENSOR"/>
</dbReference>
<name>A0ABS0YHW0_9BACT</name>
<evidence type="ECO:0000259" key="15">
    <source>
        <dbReference type="PROSITE" id="PS50109"/>
    </source>
</evidence>
<dbReference type="InterPro" id="IPR003594">
    <property type="entry name" value="HATPase_dom"/>
</dbReference>